<feature type="transmembrane region" description="Helical" evidence="7">
    <location>
        <begin position="129"/>
        <end position="148"/>
    </location>
</feature>
<evidence type="ECO:0000256" key="6">
    <source>
        <dbReference type="ARBA" id="ARBA00023136"/>
    </source>
</evidence>
<evidence type="ECO:0000256" key="4">
    <source>
        <dbReference type="ARBA" id="ARBA00022692"/>
    </source>
</evidence>
<sequence length="316" mass="36804">MNAGFSLQQALLDVMIFLPEYSDILNNVHNKLLDGETLSTALKPYVKESVFNQIYIAEKHGKMSESIKQVGRFLERRIEQTDKLRAVLMYPVMLFIMLGGLMVAIQVWLRPELIKFQDLQNLNNVARHNYVYLLSIGTLVILLTIYLLQVREKLIKKTILARQEWYCHLPVFGVAYQYYCHYYITFNFGLLLKSGLDIKEICDFLVSFDDNSLMAQFGQELKRNLLTGNDYTYFISKYDFIPTEMTLFMGKGGTLAELSSELLFFSEITYEKLIRKIDRLINYVQPLMFLVIAVIIILMYLSILMPLYNNLGGMYQ</sequence>
<gene>
    <name evidence="9" type="ORF">FC81_GL000604</name>
</gene>
<dbReference type="InterPro" id="IPR018076">
    <property type="entry name" value="T2SS_GspF_dom"/>
</dbReference>
<evidence type="ECO:0000313" key="10">
    <source>
        <dbReference type="Proteomes" id="UP000051621"/>
    </source>
</evidence>
<feature type="domain" description="Type II secretion system protein GspF" evidence="8">
    <location>
        <begin position="187"/>
        <end position="306"/>
    </location>
</feature>
<evidence type="ECO:0000256" key="3">
    <source>
        <dbReference type="ARBA" id="ARBA00022475"/>
    </source>
</evidence>
<dbReference type="Gene3D" id="1.20.81.30">
    <property type="entry name" value="Type II secretion system (T2SS), domain F"/>
    <property type="match status" value="1"/>
</dbReference>
<dbReference type="InterPro" id="IPR042094">
    <property type="entry name" value="T2SS_GspF_sf"/>
</dbReference>
<dbReference type="EMBL" id="AZEF01000010">
    <property type="protein sequence ID" value="KRL02716.1"/>
    <property type="molecule type" value="Genomic_DNA"/>
</dbReference>
<name>A0A0R1M3U1_9LACO</name>
<dbReference type="PRINTS" id="PR00812">
    <property type="entry name" value="BCTERIALGSPF"/>
</dbReference>
<evidence type="ECO:0000259" key="8">
    <source>
        <dbReference type="Pfam" id="PF00482"/>
    </source>
</evidence>
<protein>
    <submittedName>
        <fullName evidence="9">Late competence protein comgb, access of dna to comea</fullName>
    </submittedName>
</protein>
<dbReference type="PANTHER" id="PTHR30012">
    <property type="entry name" value="GENERAL SECRETION PATHWAY PROTEIN"/>
    <property type="match status" value="1"/>
</dbReference>
<feature type="transmembrane region" description="Helical" evidence="7">
    <location>
        <begin position="86"/>
        <end position="109"/>
    </location>
</feature>
<organism evidence="9 10">
    <name type="scientific">Liquorilactobacillus capillatus DSM 19910</name>
    <dbReference type="NCBI Taxonomy" id="1423731"/>
    <lineage>
        <taxon>Bacteria</taxon>
        <taxon>Bacillati</taxon>
        <taxon>Bacillota</taxon>
        <taxon>Bacilli</taxon>
        <taxon>Lactobacillales</taxon>
        <taxon>Lactobacillaceae</taxon>
        <taxon>Liquorilactobacillus</taxon>
    </lineage>
</organism>
<keyword evidence="4 7" id="KW-0812">Transmembrane</keyword>
<dbReference type="GO" id="GO:0005886">
    <property type="term" value="C:plasma membrane"/>
    <property type="evidence" value="ECO:0007669"/>
    <property type="project" value="UniProtKB-SubCell"/>
</dbReference>
<evidence type="ECO:0000256" key="5">
    <source>
        <dbReference type="ARBA" id="ARBA00022989"/>
    </source>
</evidence>
<evidence type="ECO:0000256" key="7">
    <source>
        <dbReference type="SAM" id="Phobius"/>
    </source>
</evidence>
<comment type="caution">
    <text evidence="9">The sequence shown here is derived from an EMBL/GenBank/DDBJ whole genome shotgun (WGS) entry which is preliminary data.</text>
</comment>
<dbReference type="Pfam" id="PF00482">
    <property type="entry name" value="T2SSF"/>
    <property type="match status" value="2"/>
</dbReference>
<comment type="subcellular location">
    <subcellularLocation>
        <location evidence="1">Cell membrane</location>
        <topology evidence="1">Multi-pass membrane protein</topology>
    </subcellularLocation>
</comment>
<keyword evidence="3" id="KW-1003">Cell membrane</keyword>
<dbReference type="PATRIC" id="fig|1423731.3.peg.619"/>
<keyword evidence="6 7" id="KW-0472">Membrane</keyword>
<dbReference type="PANTHER" id="PTHR30012:SF0">
    <property type="entry name" value="TYPE II SECRETION SYSTEM PROTEIN F-RELATED"/>
    <property type="match status" value="1"/>
</dbReference>
<comment type="similarity">
    <text evidence="2">Belongs to the GSP F family.</text>
</comment>
<dbReference type="InterPro" id="IPR003004">
    <property type="entry name" value="GspF/PilC"/>
</dbReference>
<proteinExistence type="inferred from homology"/>
<accession>A0A0R1M3U1</accession>
<dbReference type="STRING" id="1423731.FC81_GL000604"/>
<keyword evidence="5 7" id="KW-1133">Transmembrane helix</keyword>
<feature type="transmembrane region" description="Helical" evidence="7">
    <location>
        <begin position="287"/>
        <end position="308"/>
    </location>
</feature>
<evidence type="ECO:0000313" key="9">
    <source>
        <dbReference type="EMBL" id="KRL02716.1"/>
    </source>
</evidence>
<reference evidence="9 10" key="1">
    <citation type="journal article" date="2015" name="Genome Announc.">
        <title>Expanding the biotechnology potential of lactobacilli through comparative genomics of 213 strains and associated genera.</title>
        <authorList>
            <person name="Sun Z."/>
            <person name="Harris H.M."/>
            <person name="McCann A."/>
            <person name="Guo C."/>
            <person name="Argimon S."/>
            <person name="Zhang W."/>
            <person name="Yang X."/>
            <person name="Jeffery I.B."/>
            <person name="Cooney J.C."/>
            <person name="Kagawa T.F."/>
            <person name="Liu W."/>
            <person name="Song Y."/>
            <person name="Salvetti E."/>
            <person name="Wrobel A."/>
            <person name="Rasinkangas P."/>
            <person name="Parkhill J."/>
            <person name="Rea M.C."/>
            <person name="O'Sullivan O."/>
            <person name="Ritari J."/>
            <person name="Douillard F.P."/>
            <person name="Paul Ross R."/>
            <person name="Yang R."/>
            <person name="Briner A.E."/>
            <person name="Felis G.E."/>
            <person name="de Vos W.M."/>
            <person name="Barrangou R."/>
            <person name="Klaenhammer T.R."/>
            <person name="Caufield P.W."/>
            <person name="Cui Y."/>
            <person name="Zhang H."/>
            <person name="O'Toole P.W."/>
        </authorList>
    </citation>
    <scope>NUCLEOTIDE SEQUENCE [LARGE SCALE GENOMIC DNA]</scope>
    <source>
        <strain evidence="9 10">DSM 19910</strain>
    </source>
</reference>
<feature type="domain" description="Type II secretion system protein GspF" evidence="8">
    <location>
        <begin position="2"/>
        <end position="105"/>
    </location>
</feature>
<keyword evidence="10" id="KW-1185">Reference proteome</keyword>
<evidence type="ECO:0000256" key="1">
    <source>
        <dbReference type="ARBA" id="ARBA00004651"/>
    </source>
</evidence>
<dbReference type="AlphaFoldDB" id="A0A0R1M3U1"/>
<evidence type="ECO:0000256" key="2">
    <source>
        <dbReference type="ARBA" id="ARBA00005745"/>
    </source>
</evidence>
<dbReference type="Proteomes" id="UP000051621">
    <property type="component" value="Unassembled WGS sequence"/>
</dbReference>